<accession>A0AAN9PPA6</accession>
<evidence type="ECO:0000313" key="3">
    <source>
        <dbReference type="Proteomes" id="UP001367508"/>
    </source>
</evidence>
<name>A0AAN9PPA6_CANGL</name>
<gene>
    <name evidence="2" type="ORF">VNO77_42645</name>
</gene>
<feature type="region of interest" description="Disordered" evidence="1">
    <location>
        <begin position="27"/>
        <end position="50"/>
    </location>
</feature>
<dbReference type="EMBL" id="JAYMYQ010000011">
    <property type="protein sequence ID" value="KAK7304758.1"/>
    <property type="molecule type" value="Genomic_DNA"/>
</dbReference>
<evidence type="ECO:0000313" key="2">
    <source>
        <dbReference type="EMBL" id="KAK7304758.1"/>
    </source>
</evidence>
<dbReference type="Proteomes" id="UP001367508">
    <property type="component" value="Unassembled WGS sequence"/>
</dbReference>
<organism evidence="2 3">
    <name type="scientific">Canavalia gladiata</name>
    <name type="common">Sword bean</name>
    <name type="synonym">Dolichos gladiatus</name>
    <dbReference type="NCBI Taxonomy" id="3824"/>
    <lineage>
        <taxon>Eukaryota</taxon>
        <taxon>Viridiplantae</taxon>
        <taxon>Streptophyta</taxon>
        <taxon>Embryophyta</taxon>
        <taxon>Tracheophyta</taxon>
        <taxon>Spermatophyta</taxon>
        <taxon>Magnoliopsida</taxon>
        <taxon>eudicotyledons</taxon>
        <taxon>Gunneridae</taxon>
        <taxon>Pentapetalae</taxon>
        <taxon>rosids</taxon>
        <taxon>fabids</taxon>
        <taxon>Fabales</taxon>
        <taxon>Fabaceae</taxon>
        <taxon>Papilionoideae</taxon>
        <taxon>50 kb inversion clade</taxon>
        <taxon>NPAAA clade</taxon>
        <taxon>indigoferoid/millettioid clade</taxon>
        <taxon>Phaseoleae</taxon>
        <taxon>Canavalia</taxon>
    </lineage>
</organism>
<protein>
    <submittedName>
        <fullName evidence="2">Uncharacterized protein</fullName>
    </submittedName>
</protein>
<sequence>MPSPQVYNSTQNLAPVLHRETFMEHQGLNIGPSQREETMGNEDKNKAGSYNHRLQIHVPLLKYNELEAAKKRVRNYVYA</sequence>
<comment type="caution">
    <text evidence="2">The sequence shown here is derived from an EMBL/GenBank/DDBJ whole genome shotgun (WGS) entry which is preliminary data.</text>
</comment>
<dbReference type="AlphaFoldDB" id="A0AAN9PPA6"/>
<reference evidence="2 3" key="1">
    <citation type="submission" date="2024-01" db="EMBL/GenBank/DDBJ databases">
        <title>The genomes of 5 underutilized Papilionoideae crops provide insights into root nodulation and disease resistanc.</title>
        <authorList>
            <person name="Jiang F."/>
        </authorList>
    </citation>
    <scope>NUCLEOTIDE SEQUENCE [LARGE SCALE GENOMIC DNA]</scope>
    <source>
        <strain evidence="2">LVBAO_FW01</strain>
        <tissue evidence="2">Leaves</tissue>
    </source>
</reference>
<feature type="compositionally biased region" description="Basic and acidic residues" evidence="1">
    <location>
        <begin position="34"/>
        <end position="46"/>
    </location>
</feature>
<keyword evidence="3" id="KW-1185">Reference proteome</keyword>
<proteinExistence type="predicted"/>
<evidence type="ECO:0000256" key="1">
    <source>
        <dbReference type="SAM" id="MobiDB-lite"/>
    </source>
</evidence>